<accession>A0ABV3VQC3</accession>
<dbReference type="InterPro" id="IPR009561">
    <property type="entry name" value="DUF1177"/>
</dbReference>
<reference evidence="1 2" key="1">
    <citation type="submission" date="2024-07" db="EMBL/GenBank/DDBJ databases">
        <title>Characterization of a bacterium isolated from hydrolysated instant sea cucumber by whole-genome sequencing and metabolomics.</title>
        <authorList>
            <person name="Luo X."/>
            <person name="Zhang Z."/>
            <person name="Zheng Z."/>
            <person name="Zhang W."/>
            <person name="Ming T."/>
            <person name="Jiao L."/>
            <person name="Su X."/>
            <person name="Kong F."/>
            <person name="Xu J."/>
        </authorList>
    </citation>
    <scope>NUCLEOTIDE SEQUENCE [LARGE SCALE GENOMIC DNA]</scope>
    <source>
        <strain evidence="1 2">XL-2024</strain>
    </source>
</reference>
<evidence type="ECO:0000313" key="1">
    <source>
        <dbReference type="EMBL" id="MEX3743573.1"/>
    </source>
</evidence>
<protein>
    <submittedName>
        <fullName evidence="1">DUF1177 family protein</fullName>
    </submittedName>
</protein>
<proteinExistence type="predicted"/>
<gene>
    <name evidence="1" type="ORF">AB1300_00335</name>
</gene>
<evidence type="ECO:0000313" key="2">
    <source>
        <dbReference type="Proteomes" id="UP001558534"/>
    </source>
</evidence>
<dbReference type="RefSeq" id="WP_368634622.1">
    <property type="nucleotide sequence ID" value="NZ_JBFRHK010000001.1"/>
</dbReference>
<dbReference type="EMBL" id="JBFRHK010000001">
    <property type="protein sequence ID" value="MEX3743573.1"/>
    <property type="molecule type" value="Genomic_DNA"/>
</dbReference>
<dbReference type="Pfam" id="PF06675">
    <property type="entry name" value="DUF1177"/>
    <property type="match status" value="1"/>
</dbReference>
<comment type="caution">
    <text evidence="1">The sequence shown here is derived from an EMBL/GenBank/DDBJ whole genome shotgun (WGS) entry which is preliminary data.</text>
</comment>
<sequence>MALKQTLTILDVLVHLKVNGEKVVQLFDEYESFQTVQGEQGATDTVKIDTVEVAKEFGRGTAEYYDENECKYLQKLFGSMTHLQTLGVAANE</sequence>
<name>A0ABV3VQC3_9BACI</name>
<organism evidence="1 2">
    <name type="scientific">Lysinibacillus xylanilyticus</name>
    <dbReference type="NCBI Taxonomy" id="582475"/>
    <lineage>
        <taxon>Bacteria</taxon>
        <taxon>Bacillati</taxon>
        <taxon>Bacillota</taxon>
        <taxon>Bacilli</taxon>
        <taxon>Bacillales</taxon>
        <taxon>Bacillaceae</taxon>
        <taxon>Lysinibacillus</taxon>
    </lineage>
</organism>
<keyword evidence="2" id="KW-1185">Reference proteome</keyword>
<dbReference type="Proteomes" id="UP001558534">
    <property type="component" value="Unassembled WGS sequence"/>
</dbReference>